<evidence type="ECO:0000256" key="1">
    <source>
        <dbReference type="SAM" id="MobiDB-lite"/>
    </source>
</evidence>
<dbReference type="RefSeq" id="WP_069035304.1">
    <property type="nucleotide sequence ID" value="NZ_MDKC01000036.1"/>
</dbReference>
<comment type="caution">
    <text evidence="2">The sequence shown here is derived from an EMBL/GenBank/DDBJ whole genome shotgun (WGS) entry which is preliminary data.</text>
</comment>
<feature type="compositionally biased region" description="Basic and acidic residues" evidence="1">
    <location>
        <begin position="11"/>
        <end position="25"/>
    </location>
</feature>
<proteinExistence type="predicted"/>
<dbReference type="Proteomes" id="UP000094580">
    <property type="component" value="Unassembled WGS sequence"/>
</dbReference>
<evidence type="ECO:0000313" key="3">
    <source>
        <dbReference type="Proteomes" id="UP000094580"/>
    </source>
</evidence>
<keyword evidence="3" id="KW-1185">Reference proteome</keyword>
<accession>A0ABX2ZJT5</accession>
<feature type="region of interest" description="Disordered" evidence="1">
    <location>
        <begin position="1"/>
        <end position="25"/>
    </location>
</feature>
<name>A0ABX2ZJT5_9BACI</name>
<sequence length="63" mass="7220">MGLAGRLRPRRLAEEAKESRPMESEHPVVEINITLLLLRKFGNLIDKVVFNSMKKTLILISVF</sequence>
<evidence type="ECO:0000313" key="2">
    <source>
        <dbReference type="EMBL" id="ODG89975.1"/>
    </source>
</evidence>
<dbReference type="EMBL" id="MDKC01000036">
    <property type="protein sequence ID" value="ODG89975.1"/>
    <property type="molecule type" value="Genomic_DNA"/>
</dbReference>
<organism evidence="2 3">
    <name type="scientific">Gottfriedia luciferensis</name>
    <dbReference type="NCBI Taxonomy" id="178774"/>
    <lineage>
        <taxon>Bacteria</taxon>
        <taxon>Bacillati</taxon>
        <taxon>Bacillota</taxon>
        <taxon>Bacilli</taxon>
        <taxon>Bacillales</taxon>
        <taxon>Bacillaceae</taxon>
        <taxon>Gottfriedia</taxon>
    </lineage>
</organism>
<reference evidence="2 3" key="1">
    <citation type="submission" date="2016-07" db="EMBL/GenBank/DDBJ databases">
        <authorList>
            <person name="Townsley L."/>
            <person name="Shank E.A."/>
        </authorList>
    </citation>
    <scope>NUCLEOTIDE SEQUENCE [LARGE SCALE GENOMIC DNA]</scope>
    <source>
        <strain evidence="2 3">CH01</strain>
    </source>
</reference>
<protein>
    <submittedName>
        <fullName evidence="2">Uncharacterized protein</fullName>
    </submittedName>
</protein>
<gene>
    <name evidence="2" type="ORF">BED47_13990</name>
</gene>